<evidence type="ECO:0000313" key="3">
    <source>
        <dbReference type="Proteomes" id="UP001194468"/>
    </source>
</evidence>
<evidence type="ECO:0000313" key="2">
    <source>
        <dbReference type="EMBL" id="KAF8414689.1"/>
    </source>
</evidence>
<reference evidence="2" key="1">
    <citation type="submission" date="2019-10" db="EMBL/GenBank/DDBJ databases">
        <authorList>
            <consortium name="DOE Joint Genome Institute"/>
            <person name="Kuo A."/>
            <person name="Miyauchi S."/>
            <person name="Kiss E."/>
            <person name="Drula E."/>
            <person name="Kohler A."/>
            <person name="Sanchez-Garcia M."/>
            <person name="Andreopoulos B."/>
            <person name="Barry K.W."/>
            <person name="Bonito G."/>
            <person name="Buee M."/>
            <person name="Carver A."/>
            <person name="Chen C."/>
            <person name="Cichocki N."/>
            <person name="Clum A."/>
            <person name="Culley D."/>
            <person name="Crous P.W."/>
            <person name="Fauchery L."/>
            <person name="Girlanda M."/>
            <person name="Hayes R."/>
            <person name="Keri Z."/>
            <person name="LaButti K."/>
            <person name="Lipzen A."/>
            <person name="Lombard V."/>
            <person name="Magnuson J."/>
            <person name="Maillard F."/>
            <person name="Morin E."/>
            <person name="Murat C."/>
            <person name="Nolan M."/>
            <person name="Ohm R."/>
            <person name="Pangilinan J."/>
            <person name="Pereira M."/>
            <person name="Perotto S."/>
            <person name="Peter M."/>
            <person name="Riley R."/>
            <person name="Sitrit Y."/>
            <person name="Stielow B."/>
            <person name="Szollosi G."/>
            <person name="Zifcakova L."/>
            <person name="Stursova M."/>
            <person name="Spatafora J.W."/>
            <person name="Tedersoo L."/>
            <person name="Vaario L.-M."/>
            <person name="Yamada A."/>
            <person name="Yan M."/>
            <person name="Wang P."/>
            <person name="Xu J."/>
            <person name="Bruns T."/>
            <person name="Baldrian P."/>
            <person name="Vilgalys R."/>
            <person name="Henrissat B."/>
            <person name="Grigoriev I.V."/>
            <person name="Hibbett D."/>
            <person name="Nagy L.G."/>
            <person name="Martin F.M."/>
        </authorList>
    </citation>
    <scope>NUCLEOTIDE SEQUENCE</scope>
    <source>
        <strain evidence="2">BED1</strain>
    </source>
</reference>
<accession>A0AAD4BA58</accession>
<proteinExistence type="predicted"/>
<feature type="non-terminal residue" evidence="2">
    <location>
        <position position="1"/>
    </location>
</feature>
<feature type="non-terminal residue" evidence="2">
    <location>
        <position position="123"/>
    </location>
</feature>
<reference evidence="2" key="2">
    <citation type="journal article" date="2020" name="Nat. Commun.">
        <title>Large-scale genome sequencing of mycorrhizal fungi provides insights into the early evolution of symbiotic traits.</title>
        <authorList>
            <person name="Miyauchi S."/>
            <person name="Kiss E."/>
            <person name="Kuo A."/>
            <person name="Drula E."/>
            <person name="Kohler A."/>
            <person name="Sanchez-Garcia M."/>
            <person name="Morin E."/>
            <person name="Andreopoulos B."/>
            <person name="Barry K.W."/>
            <person name="Bonito G."/>
            <person name="Buee M."/>
            <person name="Carver A."/>
            <person name="Chen C."/>
            <person name="Cichocki N."/>
            <person name="Clum A."/>
            <person name="Culley D."/>
            <person name="Crous P.W."/>
            <person name="Fauchery L."/>
            <person name="Girlanda M."/>
            <person name="Hayes R.D."/>
            <person name="Keri Z."/>
            <person name="LaButti K."/>
            <person name="Lipzen A."/>
            <person name="Lombard V."/>
            <person name="Magnuson J."/>
            <person name="Maillard F."/>
            <person name="Murat C."/>
            <person name="Nolan M."/>
            <person name="Ohm R.A."/>
            <person name="Pangilinan J."/>
            <person name="Pereira M.F."/>
            <person name="Perotto S."/>
            <person name="Peter M."/>
            <person name="Pfister S."/>
            <person name="Riley R."/>
            <person name="Sitrit Y."/>
            <person name="Stielow J.B."/>
            <person name="Szollosi G."/>
            <person name="Zifcakova L."/>
            <person name="Stursova M."/>
            <person name="Spatafora J.W."/>
            <person name="Tedersoo L."/>
            <person name="Vaario L.M."/>
            <person name="Yamada A."/>
            <person name="Yan M."/>
            <person name="Wang P."/>
            <person name="Xu J."/>
            <person name="Bruns T."/>
            <person name="Baldrian P."/>
            <person name="Vilgalys R."/>
            <person name="Dunand C."/>
            <person name="Henrissat B."/>
            <person name="Grigoriev I.V."/>
            <person name="Hibbett D."/>
            <person name="Nagy L.G."/>
            <person name="Martin F.M."/>
        </authorList>
    </citation>
    <scope>NUCLEOTIDE SEQUENCE</scope>
    <source>
        <strain evidence="2">BED1</strain>
    </source>
</reference>
<keyword evidence="3" id="KW-1185">Reference proteome</keyword>
<protein>
    <submittedName>
        <fullName evidence="2">Uncharacterized protein</fullName>
    </submittedName>
</protein>
<dbReference type="Proteomes" id="UP001194468">
    <property type="component" value="Unassembled WGS sequence"/>
</dbReference>
<sequence length="123" mass="12972">RAFHSPFVVLNATNHLNTSTAAPIYEKQHDSSPEPHLSSSGTRTYVVSEPDPSNTPYQVPSGAYPASAPYRAPITEDLHGSASSSLLHPYNTRAVPHKEAGVGQNAAKRDTAAPGETRPKGAG</sequence>
<evidence type="ECO:0000256" key="1">
    <source>
        <dbReference type="SAM" id="MobiDB-lite"/>
    </source>
</evidence>
<feature type="region of interest" description="Disordered" evidence="1">
    <location>
        <begin position="20"/>
        <end position="123"/>
    </location>
</feature>
<organism evidence="2 3">
    <name type="scientific">Boletus edulis BED1</name>
    <dbReference type="NCBI Taxonomy" id="1328754"/>
    <lineage>
        <taxon>Eukaryota</taxon>
        <taxon>Fungi</taxon>
        <taxon>Dikarya</taxon>
        <taxon>Basidiomycota</taxon>
        <taxon>Agaricomycotina</taxon>
        <taxon>Agaricomycetes</taxon>
        <taxon>Agaricomycetidae</taxon>
        <taxon>Boletales</taxon>
        <taxon>Boletineae</taxon>
        <taxon>Boletaceae</taxon>
        <taxon>Boletoideae</taxon>
        <taxon>Boletus</taxon>
    </lineage>
</organism>
<dbReference type="EMBL" id="WHUW01000448">
    <property type="protein sequence ID" value="KAF8414689.1"/>
    <property type="molecule type" value="Genomic_DNA"/>
</dbReference>
<gene>
    <name evidence="2" type="ORF">L210DRAFT_3362197</name>
</gene>
<name>A0AAD4BA58_BOLED</name>
<feature type="compositionally biased region" description="Polar residues" evidence="1">
    <location>
        <begin position="37"/>
        <end position="58"/>
    </location>
</feature>
<dbReference type="AlphaFoldDB" id="A0AAD4BA58"/>
<comment type="caution">
    <text evidence="2">The sequence shown here is derived from an EMBL/GenBank/DDBJ whole genome shotgun (WGS) entry which is preliminary data.</text>
</comment>